<dbReference type="EMBL" id="BBYQ01000042">
    <property type="protein sequence ID" value="GAP28770.1"/>
    <property type="molecule type" value="Genomic_DNA"/>
</dbReference>
<dbReference type="GeneID" id="93373438"/>
<gene>
    <name evidence="1" type="ORF">NS506_06663</name>
    <name evidence="2" type="ORF">NSK11_contig00042-0023</name>
</gene>
<keyword evidence="1" id="KW-0808">Transferase</keyword>
<organism evidence="1 4">
    <name type="scientific">Nocardia seriolae</name>
    <dbReference type="NCBI Taxonomy" id="37332"/>
    <lineage>
        <taxon>Bacteria</taxon>
        <taxon>Bacillati</taxon>
        <taxon>Actinomycetota</taxon>
        <taxon>Actinomycetes</taxon>
        <taxon>Mycobacteriales</taxon>
        <taxon>Nocardiaceae</taxon>
        <taxon>Nocardia</taxon>
    </lineage>
</organism>
<dbReference type="AlphaFoldDB" id="A0ABC8B2M6"/>
<evidence type="ECO:0000313" key="1">
    <source>
        <dbReference type="EMBL" id="APB00694.1"/>
    </source>
</evidence>
<accession>A0ABC8B2M6</accession>
<reference evidence="3" key="1">
    <citation type="submission" date="2015-07" db="EMBL/GenBank/DDBJ databases">
        <title>Nocardia seriolae U-1 whole genome shotgun sequence.</title>
        <authorList>
            <person name="Imajoh M."/>
            <person name="Fukumoto Y."/>
            <person name="Sukeda M."/>
            <person name="Yamane J."/>
            <person name="Yamasaki K."/>
            <person name="Shimizu M."/>
            <person name="Ohnishi K."/>
            <person name="Oshima S."/>
        </authorList>
    </citation>
    <scope>NUCLEOTIDE SEQUENCE [LARGE SCALE GENOMIC DNA]</scope>
    <source>
        <strain evidence="3">U-1</strain>
    </source>
</reference>
<proteinExistence type="predicted"/>
<protein>
    <submittedName>
        <fullName evidence="2">Streptomycin 6-O-phosphotransferase</fullName>
    </submittedName>
    <submittedName>
        <fullName evidence="1">Streptomycin 6-kinase</fullName>
        <ecNumber evidence="1">2.7.1.72</ecNumber>
    </submittedName>
</protein>
<evidence type="ECO:0000313" key="4">
    <source>
        <dbReference type="Proteomes" id="UP000180166"/>
    </source>
</evidence>
<dbReference type="RefSeq" id="WP_228102467.1">
    <property type="nucleotide sequence ID" value="NZ_AP017900.1"/>
</dbReference>
<dbReference type="GO" id="GO:0050300">
    <property type="term" value="F:aminoglycoside 6-kinase activity"/>
    <property type="evidence" value="ECO:0007669"/>
    <property type="project" value="UniProtKB-EC"/>
</dbReference>
<dbReference type="KEGG" id="nsr:NS506_06663"/>
<reference evidence="1 4" key="3">
    <citation type="submission" date="2016-10" db="EMBL/GenBank/DDBJ databases">
        <title>Genome sequence of Nocardia seriolae strain EM150506, isolated from Anguila japonica.</title>
        <authorList>
            <person name="Han H.-J."/>
        </authorList>
    </citation>
    <scope>NUCLEOTIDE SEQUENCE [LARGE SCALE GENOMIC DNA]</scope>
    <source>
        <strain evidence="1 4">EM150506</strain>
    </source>
</reference>
<reference evidence="2 3" key="2">
    <citation type="journal article" date="2016" name="Genome Announc.">
        <title>Draft Genome Sequence of Erythromycin- and Oxytetracycline-Sensitive Nocardia seriolae Strain U-1 (NBRC 110359).</title>
        <authorList>
            <person name="Imajoh M."/>
            <person name="Sukeda M."/>
            <person name="Shimizu M."/>
            <person name="Yamane J."/>
            <person name="Ohnishi K."/>
            <person name="Oshima S."/>
        </authorList>
    </citation>
    <scope>NUCLEOTIDE SEQUENCE [LARGE SCALE GENOMIC DNA]</scope>
    <source>
        <strain evidence="2 3">U-1</strain>
    </source>
</reference>
<keyword evidence="3" id="KW-1185">Reference proteome</keyword>
<dbReference type="Proteomes" id="UP000180166">
    <property type="component" value="Chromosome"/>
</dbReference>
<dbReference type="EMBL" id="CP017839">
    <property type="protein sequence ID" value="APB00694.1"/>
    <property type="molecule type" value="Genomic_DNA"/>
</dbReference>
<dbReference type="Proteomes" id="UP000037179">
    <property type="component" value="Unassembled WGS sequence"/>
</dbReference>
<evidence type="ECO:0000313" key="3">
    <source>
        <dbReference type="Proteomes" id="UP000037179"/>
    </source>
</evidence>
<evidence type="ECO:0000313" key="2">
    <source>
        <dbReference type="EMBL" id="GAP28770.1"/>
    </source>
</evidence>
<sequence length="78" mass="8166">MEISLPPDVAENIAESFAGRGPRWLAALPGVVERLCAVWGLEVVGASFGGGTHSWVAPVRRADGSVAVLKVPVVDEEN</sequence>
<name>A0ABC8B2M6_9NOCA</name>
<dbReference type="EC" id="2.7.1.72" evidence="1"/>